<reference evidence="4 5" key="1">
    <citation type="journal article" date="2014" name="PLoS Genet.">
        <title>Phylogenetically driven sequencing of extremely halophilic archaea reveals strategies for static and dynamic osmo-response.</title>
        <authorList>
            <person name="Becker E.A."/>
            <person name="Seitzer P.M."/>
            <person name="Tritt A."/>
            <person name="Larsen D."/>
            <person name="Krusor M."/>
            <person name="Yao A.I."/>
            <person name="Wu D."/>
            <person name="Madern D."/>
            <person name="Eisen J.A."/>
            <person name="Darling A.E."/>
            <person name="Facciotti M.T."/>
        </authorList>
    </citation>
    <scope>NUCLEOTIDE SEQUENCE [LARGE SCALE GENOMIC DNA]</scope>
    <source>
        <strain evidence="4 5">100A6</strain>
    </source>
</reference>
<evidence type="ECO:0000256" key="3">
    <source>
        <dbReference type="ARBA" id="ARBA00035643"/>
    </source>
</evidence>
<dbReference type="AlphaFoldDB" id="M0LSY6"/>
<dbReference type="Proteomes" id="UP000011566">
    <property type="component" value="Unassembled WGS sequence"/>
</dbReference>
<name>M0LSY6_9EURY</name>
<dbReference type="InterPro" id="IPR009430">
    <property type="entry name" value="GvpL/GvpF"/>
</dbReference>
<dbReference type="PANTHER" id="PTHR36852">
    <property type="entry name" value="PROTEIN GVPL 2"/>
    <property type="match status" value="1"/>
</dbReference>
<dbReference type="Pfam" id="PF06386">
    <property type="entry name" value="GvpL_GvpF"/>
    <property type="match status" value="2"/>
</dbReference>
<evidence type="ECO:0000256" key="2">
    <source>
        <dbReference type="ARBA" id="ARBA00035108"/>
    </source>
</evidence>
<protein>
    <submittedName>
        <fullName evidence="4">Gas-vesicle operon protein gvpF</fullName>
    </submittedName>
</protein>
<evidence type="ECO:0000313" key="4">
    <source>
        <dbReference type="EMBL" id="EMA36531.1"/>
    </source>
</evidence>
<accession>M0LSY6</accession>
<dbReference type="OrthoDB" id="130966at2157"/>
<dbReference type="EMBL" id="AOMB01000041">
    <property type="protein sequence ID" value="EMA36531.1"/>
    <property type="molecule type" value="Genomic_DNA"/>
</dbReference>
<gene>
    <name evidence="4" type="ORF">C447_14776</name>
</gene>
<dbReference type="PATRIC" id="fig|1132509.6.peg.3441"/>
<organism evidence="4 5">
    <name type="scientific">Halococcus hamelinensis 100A6</name>
    <dbReference type="NCBI Taxonomy" id="1132509"/>
    <lineage>
        <taxon>Archaea</taxon>
        <taxon>Methanobacteriati</taxon>
        <taxon>Methanobacteriota</taxon>
        <taxon>Stenosarchaea group</taxon>
        <taxon>Halobacteria</taxon>
        <taxon>Halobacteriales</taxon>
        <taxon>Halococcaceae</taxon>
        <taxon>Halococcus</taxon>
    </lineage>
</organism>
<comment type="subcellular location">
    <subcellularLocation>
        <location evidence="2">Gas vesicle</location>
    </subcellularLocation>
</comment>
<dbReference type="RefSeq" id="WP_007695231.1">
    <property type="nucleotide sequence ID" value="NZ_AJRK01000361.1"/>
</dbReference>
<evidence type="ECO:0000256" key="1">
    <source>
        <dbReference type="ARBA" id="ARBA00022987"/>
    </source>
</evidence>
<comment type="similarity">
    <text evidence="3">Belongs to the gas vesicle GvpF/GvpL family.</text>
</comment>
<dbReference type="GO" id="GO:0031411">
    <property type="term" value="C:gas vesicle"/>
    <property type="evidence" value="ECO:0007669"/>
    <property type="project" value="UniProtKB-SubCell"/>
</dbReference>
<evidence type="ECO:0000313" key="5">
    <source>
        <dbReference type="Proteomes" id="UP000011566"/>
    </source>
</evidence>
<dbReference type="GO" id="GO:0031412">
    <property type="term" value="P:gas vesicle organization"/>
    <property type="evidence" value="ECO:0007669"/>
    <property type="project" value="InterPro"/>
</dbReference>
<sequence length="212" mass="23331">MSDNLYAYGVVENEELEFDVDGVAGATSAYTVSHGPLAAVVTDIDTMDPELSDENARAHDDVLQTVLLDDGGRTVVPMQFGSVFKNGRALKNVLRGGRRAFTKALREIDGYFEFGVKLVADEDASVDADAIRADAVERFTTASVNEAENDRFSDRLVMNRSYLVDRDERIAFDEAVDAVTDDYGDVLTVQYTGPWPPYNFVDIEIGAQGNQR</sequence>
<proteinExistence type="inferred from homology"/>
<keyword evidence="1" id="KW-0304">Gas vesicle</keyword>
<comment type="caution">
    <text evidence="4">The sequence shown here is derived from an EMBL/GenBank/DDBJ whole genome shotgun (WGS) entry which is preliminary data.</text>
</comment>
<dbReference type="PANTHER" id="PTHR36852:SF1">
    <property type="entry name" value="PROTEIN GVPL 2"/>
    <property type="match status" value="1"/>
</dbReference>
<dbReference type="eggNOG" id="arCOG03091">
    <property type="taxonomic scope" value="Archaea"/>
</dbReference>
<keyword evidence="5" id="KW-1185">Reference proteome</keyword>